<sequence length="86" mass="9984">MTEEEDPAEVILTNGVFKQMDEVGREEERPEASGDGRKERISRKKQEVSYSRRIPSQIQSNTELVFFSSEEISCQFATTHLRVEYI</sequence>
<feature type="region of interest" description="Disordered" evidence="1">
    <location>
        <begin position="1"/>
        <end position="52"/>
    </location>
</feature>
<evidence type="ECO:0000256" key="1">
    <source>
        <dbReference type="SAM" id="MobiDB-lite"/>
    </source>
</evidence>
<comment type="caution">
    <text evidence="2">The sequence shown here is derived from an EMBL/GenBank/DDBJ whole genome shotgun (WGS) entry which is preliminary data.</text>
</comment>
<evidence type="ECO:0000313" key="2">
    <source>
        <dbReference type="EMBL" id="KAG9454730.1"/>
    </source>
</evidence>
<keyword evidence="3" id="KW-1185">Reference proteome</keyword>
<evidence type="ECO:0000313" key="3">
    <source>
        <dbReference type="Proteomes" id="UP000825729"/>
    </source>
</evidence>
<reference evidence="2 3" key="1">
    <citation type="submission" date="2021-07" db="EMBL/GenBank/DDBJ databases">
        <title>The Aristolochia fimbriata genome: insights into angiosperm evolution, floral development and chemical biosynthesis.</title>
        <authorList>
            <person name="Jiao Y."/>
        </authorList>
    </citation>
    <scope>NUCLEOTIDE SEQUENCE [LARGE SCALE GENOMIC DNA]</scope>
    <source>
        <strain evidence="2">IBCAS-2021</strain>
        <tissue evidence="2">Leaf</tissue>
    </source>
</reference>
<organism evidence="2 3">
    <name type="scientific">Aristolochia fimbriata</name>
    <name type="common">White veined hardy Dutchman's pipe vine</name>
    <dbReference type="NCBI Taxonomy" id="158543"/>
    <lineage>
        <taxon>Eukaryota</taxon>
        <taxon>Viridiplantae</taxon>
        <taxon>Streptophyta</taxon>
        <taxon>Embryophyta</taxon>
        <taxon>Tracheophyta</taxon>
        <taxon>Spermatophyta</taxon>
        <taxon>Magnoliopsida</taxon>
        <taxon>Magnoliidae</taxon>
        <taxon>Piperales</taxon>
        <taxon>Aristolochiaceae</taxon>
        <taxon>Aristolochia</taxon>
    </lineage>
</organism>
<accession>A0AAV7F0S7</accession>
<proteinExistence type="predicted"/>
<feature type="compositionally biased region" description="Basic and acidic residues" evidence="1">
    <location>
        <begin position="19"/>
        <end position="47"/>
    </location>
</feature>
<protein>
    <submittedName>
        <fullName evidence="2">Uncharacterized protein</fullName>
    </submittedName>
</protein>
<dbReference type="AlphaFoldDB" id="A0AAV7F0S7"/>
<name>A0AAV7F0S7_ARIFI</name>
<dbReference type="Proteomes" id="UP000825729">
    <property type="component" value="Unassembled WGS sequence"/>
</dbReference>
<gene>
    <name evidence="2" type="ORF">H6P81_007634</name>
</gene>
<dbReference type="EMBL" id="JAINDJ010000003">
    <property type="protein sequence ID" value="KAG9454730.1"/>
    <property type="molecule type" value="Genomic_DNA"/>
</dbReference>